<evidence type="ECO:0000313" key="1">
    <source>
        <dbReference type="EMBL" id="CAE6816644.1"/>
    </source>
</evidence>
<evidence type="ECO:0008006" key="3">
    <source>
        <dbReference type="Google" id="ProtNLM"/>
    </source>
</evidence>
<name>A0ABN7MSS8_9BURK</name>
<organism evidence="1 2">
    <name type="scientific">Paraburkholderia aspalathi</name>
    <dbReference type="NCBI Taxonomy" id="1324617"/>
    <lineage>
        <taxon>Bacteria</taxon>
        <taxon>Pseudomonadati</taxon>
        <taxon>Pseudomonadota</taxon>
        <taxon>Betaproteobacteria</taxon>
        <taxon>Burkholderiales</taxon>
        <taxon>Burkholderiaceae</taxon>
        <taxon>Paraburkholderia</taxon>
    </lineage>
</organism>
<dbReference type="EMBL" id="CAJNAU010000068">
    <property type="protein sequence ID" value="CAE6816644.1"/>
    <property type="molecule type" value="Genomic_DNA"/>
</dbReference>
<evidence type="ECO:0000313" key="2">
    <source>
        <dbReference type="Proteomes" id="UP000674425"/>
    </source>
</evidence>
<reference evidence="1 2" key="1">
    <citation type="submission" date="2021-02" db="EMBL/GenBank/DDBJ databases">
        <authorList>
            <person name="Vanwijnsberghe S."/>
        </authorList>
    </citation>
    <scope>NUCLEOTIDE SEQUENCE [LARGE SCALE GENOMIC DNA]</scope>
    <source>
        <strain evidence="1 2">R-69658</strain>
    </source>
</reference>
<dbReference type="Proteomes" id="UP000674425">
    <property type="component" value="Unassembled WGS sequence"/>
</dbReference>
<gene>
    <name evidence="1" type="ORF">R69658_05657</name>
</gene>
<comment type="caution">
    <text evidence="1">The sequence shown here is derived from an EMBL/GenBank/DDBJ whole genome shotgun (WGS) entry which is preliminary data.</text>
</comment>
<accession>A0ABN7MSS8</accession>
<sequence>MNPLYLQIEAIDDEPNFVWVRVSKTPRGRKTVMLARREQLDDVLLMLLEAQDVTVDALRRTDGYRAMQEIHS</sequence>
<dbReference type="RefSeq" id="WP_200621018.1">
    <property type="nucleotide sequence ID" value="NZ_JAAGEO010000064.1"/>
</dbReference>
<keyword evidence="2" id="KW-1185">Reference proteome</keyword>
<proteinExistence type="predicted"/>
<protein>
    <recommendedName>
        <fullName evidence="3">Transposase</fullName>
    </recommendedName>
</protein>